<evidence type="ECO:0000256" key="1">
    <source>
        <dbReference type="SAM" id="MobiDB-lite"/>
    </source>
</evidence>
<comment type="caution">
    <text evidence="2">The sequence shown here is derived from an EMBL/GenBank/DDBJ whole genome shotgun (WGS) entry which is preliminary data.</text>
</comment>
<dbReference type="Proteomes" id="UP001583186">
    <property type="component" value="Unassembled WGS sequence"/>
</dbReference>
<sequence length="237" mass="26205">MAAASSSAACYLCYHPDDGLFDALSVTTSETSLDRDCDPSSDTDDEFVGEREPMDHSSSYYHHLISQYAEEGPIMANRGDIANKMIRTEEGKWIDGFLSSSLRNTALGSSSKNKSRLYVGDLDLILHHHWVLDEERFAHERLHVQMAVILILAGATATRPGALIGNLSYKKVEFQVFPPASGSKRARVGMIVTLTKTKRTAGKSRPNKFGFHEENTLLRDPVLYMESLVFADGAFAS</sequence>
<keyword evidence="3" id="KW-1185">Reference proteome</keyword>
<gene>
    <name evidence="2" type="ORF">Sste5346_008641</name>
</gene>
<dbReference type="Pfam" id="PF11917">
    <property type="entry name" value="DUF3435"/>
    <property type="match status" value="1"/>
</dbReference>
<dbReference type="InterPro" id="IPR021842">
    <property type="entry name" value="DUF3435"/>
</dbReference>
<evidence type="ECO:0000313" key="2">
    <source>
        <dbReference type="EMBL" id="KAL1889914.1"/>
    </source>
</evidence>
<reference evidence="2 3" key="1">
    <citation type="journal article" date="2024" name="IMA Fungus">
        <title>IMA Genome - F19 : A genome assembly and annotation guide to empower mycologists, including annotated draft genome sequences of Ceratocystis pirilliformis, Diaporthe australafricana, Fusarium ophioides, Paecilomyces lecythidis, and Sporothrix stenoceras.</title>
        <authorList>
            <person name="Aylward J."/>
            <person name="Wilson A.M."/>
            <person name="Visagie C.M."/>
            <person name="Spraker J."/>
            <person name="Barnes I."/>
            <person name="Buitendag C."/>
            <person name="Ceriani C."/>
            <person name="Del Mar Angel L."/>
            <person name="du Plessis D."/>
            <person name="Fuchs T."/>
            <person name="Gasser K."/>
            <person name="Kramer D."/>
            <person name="Li W."/>
            <person name="Munsamy K."/>
            <person name="Piso A."/>
            <person name="Price J.L."/>
            <person name="Sonnekus B."/>
            <person name="Thomas C."/>
            <person name="van der Nest A."/>
            <person name="van Dijk A."/>
            <person name="van Heerden A."/>
            <person name="van Vuuren N."/>
            <person name="Yilmaz N."/>
            <person name="Duong T.A."/>
            <person name="van der Merwe N.A."/>
            <person name="Wingfield M.J."/>
            <person name="Wingfield B.D."/>
        </authorList>
    </citation>
    <scope>NUCLEOTIDE SEQUENCE [LARGE SCALE GENOMIC DNA]</scope>
    <source>
        <strain evidence="2 3">CMW 5346</strain>
    </source>
</reference>
<name>A0ABR3YNH7_9PEZI</name>
<proteinExistence type="predicted"/>
<accession>A0ABR3YNH7</accession>
<organism evidence="2 3">
    <name type="scientific">Sporothrix stenoceras</name>
    <dbReference type="NCBI Taxonomy" id="5173"/>
    <lineage>
        <taxon>Eukaryota</taxon>
        <taxon>Fungi</taxon>
        <taxon>Dikarya</taxon>
        <taxon>Ascomycota</taxon>
        <taxon>Pezizomycotina</taxon>
        <taxon>Sordariomycetes</taxon>
        <taxon>Sordariomycetidae</taxon>
        <taxon>Ophiostomatales</taxon>
        <taxon>Ophiostomataceae</taxon>
        <taxon>Sporothrix</taxon>
    </lineage>
</organism>
<dbReference type="PANTHER" id="PTHR37535:SF3">
    <property type="entry name" value="FLUG DOMAIN-CONTAINING PROTEIN"/>
    <property type="match status" value="1"/>
</dbReference>
<protein>
    <submittedName>
        <fullName evidence="2">Uncharacterized protein</fullName>
    </submittedName>
</protein>
<evidence type="ECO:0000313" key="3">
    <source>
        <dbReference type="Proteomes" id="UP001583186"/>
    </source>
</evidence>
<dbReference type="PANTHER" id="PTHR37535">
    <property type="entry name" value="FLUG DOMAIN PROTEIN"/>
    <property type="match status" value="1"/>
</dbReference>
<feature type="region of interest" description="Disordered" evidence="1">
    <location>
        <begin position="31"/>
        <end position="53"/>
    </location>
</feature>
<dbReference type="EMBL" id="JAWCUI010000068">
    <property type="protein sequence ID" value="KAL1889914.1"/>
    <property type="molecule type" value="Genomic_DNA"/>
</dbReference>